<feature type="compositionally biased region" description="Polar residues" evidence="8">
    <location>
        <begin position="50"/>
        <end position="63"/>
    </location>
</feature>
<dbReference type="InterPro" id="IPR003616">
    <property type="entry name" value="Post-SET_dom"/>
</dbReference>
<dbReference type="OrthoDB" id="422362at2759"/>
<feature type="domain" description="Post-SET" evidence="10">
    <location>
        <begin position="594"/>
        <end position="610"/>
    </location>
</feature>
<evidence type="ECO:0000256" key="8">
    <source>
        <dbReference type="SAM" id="MobiDB-lite"/>
    </source>
</evidence>
<evidence type="ECO:0000259" key="10">
    <source>
        <dbReference type="PROSITE" id="PS50868"/>
    </source>
</evidence>
<proteinExistence type="predicted"/>
<dbReference type="Gene3D" id="2.170.270.10">
    <property type="entry name" value="SET domain"/>
    <property type="match status" value="1"/>
</dbReference>
<feature type="compositionally biased region" description="Basic and acidic residues" evidence="8">
    <location>
        <begin position="197"/>
        <end position="211"/>
    </location>
</feature>
<dbReference type="GO" id="GO:0042054">
    <property type="term" value="F:histone methyltransferase activity"/>
    <property type="evidence" value="ECO:0007669"/>
    <property type="project" value="InterPro"/>
</dbReference>
<dbReference type="STRING" id="1051890.A0A3N4L9E3"/>
<dbReference type="PROSITE" id="PS50280">
    <property type="entry name" value="SET"/>
    <property type="match status" value="1"/>
</dbReference>
<feature type="domain" description="SET" evidence="9">
    <location>
        <begin position="468"/>
        <end position="586"/>
    </location>
</feature>
<dbReference type="InterPro" id="IPR001214">
    <property type="entry name" value="SET_dom"/>
</dbReference>
<dbReference type="SUPFAM" id="SSF82199">
    <property type="entry name" value="SET domain"/>
    <property type="match status" value="1"/>
</dbReference>
<dbReference type="Pfam" id="PF00856">
    <property type="entry name" value="SET"/>
    <property type="match status" value="1"/>
</dbReference>
<feature type="domain" description="AWS" evidence="11">
    <location>
        <begin position="407"/>
        <end position="454"/>
    </location>
</feature>
<feature type="compositionally biased region" description="Pro residues" evidence="8">
    <location>
        <begin position="1"/>
        <end position="16"/>
    </location>
</feature>
<keyword evidence="13" id="KW-1185">Reference proteome</keyword>
<feature type="compositionally biased region" description="Acidic residues" evidence="8">
    <location>
        <begin position="278"/>
        <end position="301"/>
    </location>
</feature>
<feature type="region of interest" description="Disordered" evidence="8">
    <location>
        <begin position="142"/>
        <end position="342"/>
    </location>
</feature>
<evidence type="ECO:0000259" key="9">
    <source>
        <dbReference type="PROSITE" id="PS50280"/>
    </source>
</evidence>
<name>A0A3N4L9E3_9PEZI</name>
<evidence type="ECO:0000256" key="6">
    <source>
        <dbReference type="ARBA" id="ARBA00022691"/>
    </source>
</evidence>
<feature type="compositionally biased region" description="Polar residues" evidence="8">
    <location>
        <begin position="176"/>
        <end position="191"/>
    </location>
</feature>
<comment type="subcellular location">
    <subcellularLocation>
        <location evidence="2">Chromosome</location>
    </subcellularLocation>
    <subcellularLocation>
        <location evidence="1">Nucleus</location>
    </subcellularLocation>
</comment>
<keyword evidence="5" id="KW-0808">Transferase</keyword>
<feature type="region of interest" description="Disordered" evidence="8">
    <location>
        <begin position="1"/>
        <end position="23"/>
    </location>
</feature>
<dbReference type="GO" id="GO:0005694">
    <property type="term" value="C:chromosome"/>
    <property type="evidence" value="ECO:0007669"/>
    <property type="project" value="UniProtKB-SubCell"/>
</dbReference>
<dbReference type="Pfam" id="PF17907">
    <property type="entry name" value="AWS"/>
    <property type="match status" value="1"/>
</dbReference>
<dbReference type="PROSITE" id="PS51215">
    <property type="entry name" value="AWS"/>
    <property type="match status" value="1"/>
</dbReference>
<protein>
    <submittedName>
        <fullName evidence="12">SET domain-containing protein</fullName>
    </submittedName>
</protein>
<gene>
    <name evidence="12" type="ORF">L211DRAFT_853160</name>
</gene>
<dbReference type="InterPro" id="IPR006560">
    <property type="entry name" value="AWS_dom"/>
</dbReference>
<dbReference type="EMBL" id="ML121588">
    <property type="protein sequence ID" value="RPB19514.1"/>
    <property type="molecule type" value="Genomic_DNA"/>
</dbReference>
<dbReference type="SMART" id="SM00317">
    <property type="entry name" value="SET"/>
    <property type="match status" value="1"/>
</dbReference>
<evidence type="ECO:0000256" key="4">
    <source>
        <dbReference type="ARBA" id="ARBA00022603"/>
    </source>
</evidence>
<evidence type="ECO:0000313" key="13">
    <source>
        <dbReference type="Proteomes" id="UP000267821"/>
    </source>
</evidence>
<accession>A0A3N4L9E3</accession>
<dbReference type="InterPro" id="IPR050777">
    <property type="entry name" value="SET2_Histone-Lys_MeTrsfase"/>
</dbReference>
<feature type="region of interest" description="Disordered" evidence="8">
    <location>
        <begin position="50"/>
        <end position="92"/>
    </location>
</feature>
<keyword evidence="7" id="KW-0539">Nucleus</keyword>
<keyword evidence="6" id="KW-0949">S-adenosyl-L-methionine</keyword>
<evidence type="ECO:0000256" key="3">
    <source>
        <dbReference type="ARBA" id="ARBA00022454"/>
    </source>
</evidence>
<evidence type="ECO:0000256" key="5">
    <source>
        <dbReference type="ARBA" id="ARBA00022679"/>
    </source>
</evidence>
<dbReference type="AlphaFoldDB" id="A0A3N4L9E3"/>
<dbReference type="PROSITE" id="PS50868">
    <property type="entry name" value="POST_SET"/>
    <property type="match status" value="1"/>
</dbReference>
<sequence>MESSPQLPPMLSPLPLPAARDSDSPISDCIVVRDCDSSSVITMDTAITSIAPTSDASKGNSRAGSIPPQLDITEDTSPSPPAEAQLVPEAQHEVKLKIEQTPLLKPNALEELEAEEPRVQAEIYLVAETEIEVKDEAELAVTSTSIQTRVLRQRPPRLPPVVKSPRSAKKPRQPAQEGNTVKKQPSPQLSDVIQIRDPAEMKKIKPEEGNRRRSSRLSLLSSNISKVVDITQTPKRNVGKRSHEVMAAGSKSADAKLGSRSWDRWQSSTKKVKVKEESSEEEEDSSEETSSEEGEEGEEEDGDKKQKKQKVWATQGLFVGQEDEFDSRPRTKRGRLSGAGVLPKKPKPVLPLPMNEGLALMNNRRDFKLPFNVFSPTPYKVHPPGWKSLSRNILVGDARDLWKSDAEPTGKCTCALETGCDENCLNRCVYYECNDENCNVGTERCQNRQFAALKARVMKKTKFAEGVEVIQMSESQTKDRGFGLRATRSFEPNQIIVEYCGEIISQEETESRMKKIYKNNSSYYLMLFDQSMIIDATRGSVARFVNHSCEPNCRMEKWIVDNKPRMALFAGENGVETGEELTYDYNFNWFSGVSQQICRCGSSKCRGAMGKRSDGRKPPAEVKPAPIKAKKKITRNRIRASITVGMDTKAPAKPTLGIKKPNRPFKVVKKAMVKKMLNKKVIKRAVVKGPAAVGYKSMGVVKKPLVTSIGARIQNRVDNRIYGSASRSIKVEGSVGGVKDPTIEGKEEAAPVVPVKRRPGRPRRNPLGSIETLAKTLGEKTVLQGTVLDTIVVVG</sequence>
<dbReference type="GO" id="GO:0032259">
    <property type="term" value="P:methylation"/>
    <property type="evidence" value="ECO:0007669"/>
    <property type="project" value="UniProtKB-KW"/>
</dbReference>
<reference evidence="12 13" key="1">
    <citation type="journal article" date="2018" name="Nat. Ecol. Evol.">
        <title>Pezizomycetes genomes reveal the molecular basis of ectomycorrhizal truffle lifestyle.</title>
        <authorList>
            <person name="Murat C."/>
            <person name="Payen T."/>
            <person name="Noel B."/>
            <person name="Kuo A."/>
            <person name="Morin E."/>
            <person name="Chen J."/>
            <person name="Kohler A."/>
            <person name="Krizsan K."/>
            <person name="Balestrini R."/>
            <person name="Da Silva C."/>
            <person name="Montanini B."/>
            <person name="Hainaut M."/>
            <person name="Levati E."/>
            <person name="Barry K.W."/>
            <person name="Belfiori B."/>
            <person name="Cichocki N."/>
            <person name="Clum A."/>
            <person name="Dockter R.B."/>
            <person name="Fauchery L."/>
            <person name="Guy J."/>
            <person name="Iotti M."/>
            <person name="Le Tacon F."/>
            <person name="Lindquist E.A."/>
            <person name="Lipzen A."/>
            <person name="Malagnac F."/>
            <person name="Mello A."/>
            <person name="Molinier V."/>
            <person name="Miyauchi S."/>
            <person name="Poulain J."/>
            <person name="Riccioni C."/>
            <person name="Rubini A."/>
            <person name="Sitrit Y."/>
            <person name="Splivallo R."/>
            <person name="Traeger S."/>
            <person name="Wang M."/>
            <person name="Zifcakova L."/>
            <person name="Wipf D."/>
            <person name="Zambonelli A."/>
            <person name="Paolocci F."/>
            <person name="Nowrousian M."/>
            <person name="Ottonello S."/>
            <person name="Baldrian P."/>
            <person name="Spatafora J.W."/>
            <person name="Henrissat B."/>
            <person name="Nagy L.G."/>
            <person name="Aury J.M."/>
            <person name="Wincker P."/>
            <person name="Grigoriev I.V."/>
            <person name="Bonfante P."/>
            <person name="Martin F.M."/>
        </authorList>
    </citation>
    <scope>NUCLEOTIDE SEQUENCE [LARGE SCALE GENOMIC DNA]</scope>
    <source>
        <strain evidence="12 13">ATCC MYA-4762</strain>
    </source>
</reference>
<evidence type="ECO:0000256" key="1">
    <source>
        <dbReference type="ARBA" id="ARBA00004123"/>
    </source>
</evidence>
<organism evidence="12 13">
    <name type="scientific">Terfezia boudieri ATCC MYA-4762</name>
    <dbReference type="NCBI Taxonomy" id="1051890"/>
    <lineage>
        <taxon>Eukaryota</taxon>
        <taxon>Fungi</taxon>
        <taxon>Dikarya</taxon>
        <taxon>Ascomycota</taxon>
        <taxon>Pezizomycotina</taxon>
        <taxon>Pezizomycetes</taxon>
        <taxon>Pezizales</taxon>
        <taxon>Pezizaceae</taxon>
        <taxon>Terfezia</taxon>
    </lineage>
</organism>
<evidence type="ECO:0000256" key="2">
    <source>
        <dbReference type="ARBA" id="ARBA00004286"/>
    </source>
</evidence>
<dbReference type="Proteomes" id="UP000267821">
    <property type="component" value="Unassembled WGS sequence"/>
</dbReference>
<dbReference type="InterPro" id="IPR046341">
    <property type="entry name" value="SET_dom_sf"/>
</dbReference>
<evidence type="ECO:0000259" key="11">
    <source>
        <dbReference type="PROSITE" id="PS51215"/>
    </source>
</evidence>
<dbReference type="InParanoid" id="A0A3N4L9E3"/>
<evidence type="ECO:0000313" key="12">
    <source>
        <dbReference type="EMBL" id="RPB19514.1"/>
    </source>
</evidence>
<dbReference type="GO" id="GO:0005634">
    <property type="term" value="C:nucleus"/>
    <property type="evidence" value="ECO:0007669"/>
    <property type="project" value="UniProtKB-SubCell"/>
</dbReference>
<dbReference type="PANTHER" id="PTHR22884">
    <property type="entry name" value="SET DOMAIN PROTEINS"/>
    <property type="match status" value="1"/>
</dbReference>
<evidence type="ECO:0000256" key="7">
    <source>
        <dbReference type="ARBA" id="ARBA00023242"/>
    </source>
</evidence>
<keyword evidence="4" id="KW-0489">Methyltransferase</keyword>
<keyword evidence="3" id="KW-0158">Chromosome</keyword>